<evidence type="ECO:0000313" key="2">
    <source>
        <dbReference type="Proteomes" id="UP000085678"/>
    </source>
</evidence>
<protein>
    <submittedName>
        <fullName evidence="3">Uncharacterized protein C8orf34</fullName>
    </submittedName>
</protein>
<feature type="region of interest" description="Disordered" evidence="1">
    <location>
        <begin position="51"/>
        <end position="186"/>
    </location>
</feature>
<dbReference type="CDD" id="cd22980">
    <property type="entry name" value="DD_VEST1"/>
    <property type="match status" value="1"/>
</dbReference>
<dbReference type="SUPFAM" id="SSF47391">
    <property type="entry name" value="Dimerization-anchoring domain of cAMP-dependent PK regulatory subunit"/>
    <property type="match status" value="1"/>
</dbReference>
<keyword evidence="2" id="KW-1185">Reference proteome</keyword>
<feature type="compositionally biased region" description="Acidic residues" evidence="1">
    <location>
        <begin position="324"/>
        <end position="339"/>
    </location>
</feature>
<reference evidence="3" key="2">
    <citation type="submission" date="2025-08" db="UniProtKB">
        <authorList>
            <consortium name="RefSeq"/>
        </authorList>
    </citation>
    <scope>IDENTIFICATION</scope>
</reference>
<accession>A0A2R2MRJ3</accession>
<feature type="compositionally biased region" description="Polar residues" evidence="1">
    <location>
        <begin position="516"/>
        <end position="525"/>
    </location>
</feature>
<dbReference type="InterPro" id="IPR040687">
    <property type="entry name" value="DUF5586"/>
</dbReference>
<feature type="compositionally biased region" description="Basic and acidic residues" evidence="1">
    <location>
        <begin position="297"/>
        <end position="315"/>
    </location>
</feature>
<name>A0A2R2MRJ3_LINAN</name>
<dbReference type="InParanoid" id="A0A2R2MRJ3"/>
<dbReference type="Proteomes" id="UP000085678">
    <property type="component" value="Unplaced"/>
</dbReference>
<proteinExistence type="predicted"/>
<reference evidence="3" key="1">
    <citation type="journal article" date="2015" name="Nat. Commun.">
        <title>The Lingula genome provides insights into brachiopod evolution and the origin of phosphate biomineralization.</title>
        <authorList>
            <person name="Luo Y.J."/>
            <person name="Takeuchi T."/>
            <person name="Koyanagi R."/>
            <person name="Yamada L."/>
            <person name="Kanda M."/>
            <person name="Khalturina M."/>
            <person name="Fujie M."/>
            <person name="Yamasaki S.I."/>
            <person name="Endo K."/>
            <person name="Satoh N."/>
        </authorList>
    </citation>
    <scope>NUCLEOTIDE SEQUENCE</scope>
</reference>
<dbReference type="RefSeq" id="XP_023932870.1">
    <property type="nucleotide sequence ID" value="XM_024077102.1"/>
</dbReference>
<dbReference type="KEGG" id="lak:106170203"/>
<dbReference type="AlphaFoldDB" id="A0A2R2MRJ3"/>
<evidence type="ECO:0000256" key="1">
    <source>
        <dbReference type="SAM" id="MobiDB-lite"/>
    </source>
</evidence>
<feature type="compositionally biased region" description="Acidic residues" evidence="1">
    <location>
        <begin position="423"/>
        <end position="434"/>
    </location>
</feature>
<dbReference type="Gene3D" id="1.20.890.10">
    <property type="entry name" value="cAMP-dependent protein kinase regulatory subunit, dimerization-anchoring domain"/>
    <property type="match status" value="1"/>
</dbReference>
<feature type="compositionally biased region" description="Basic and acidic residues" evidence="1">
    <location>
        <begin position="103"/>
        <end position="114"/>
    </location>
</feature>
<feature type="region of interest" description="Disordered" evidence="1">
    <location>
        <begin position="202"/>
        <end position="347"/>
    </location>
</feature>
<organism evidence="2 3">
    <name type="scientific">Lingula anatina</name>
    <name type="common">Brachiopod</name>
    <name type="synonym">Lingula unguis</name>
    <dbReference type="NCBI Taxonomy" id="7574"/>
    <lineage>
        <taxon>Eukaryota</taxon>
        <taxon>Metazoa</taxon>
        <taxon>Spiralia</taxon>
        <taxon>Lophotrochozoa</taxon>
        <taxon>Brachiopoda</taxon>
        <taxon>Linguliformea</taxon>
        <taxon>Lingulata</taxon>
        <taxon>Lingulida</taxon>
        <taxon>Linguloidea</taxon>
        <taxon>Lingulidae</taxon>
        <taxon>Lingula</taxon>
    </lineage>
</organism>
<gene>
    <name evidence="3" type="primary">LOC106170203</name>
</gene>
<dbReference type="GeneID" id="106170203"/>
<feature type="region of interest" description="Disordered" evidence="1">
    <location>
        <begin position="408"/>
        <end position="599"/>
    </location>
</feature>
<dbReference type="OrthoDB" id="9945857at2759"/>
<dbReference type="PANTHER" id="PTHR32000">
    <property type="entry name" value="SIMILAR TO HYPOTHETICAL PROTEIN"/>
    <property type="match status" value="1"/>
</dbReference>
<feature type="compositionally biased region" description="Polar residues" evidence="1">
    <location>
        <begin position="147"/>
        <end position="164"/>
    </location>
</feature>
<feature type="compositionally biased region" description="Basic and acidic residues" evidence="1">
    <location>
        <begin position="206"/>
        <end position="224"/>
    </location>
</feature>
<dbReference type="PANTHER" id="PTHR32000:SF3">
    <property type="entry name" value="RIKEN CDNA A830018L16 GENE"/>
    <property type="match status" value="1"/>
</dbReference>
<sequence>MSGQQRIPLYLERHKIGALFEELMSKIIHDQPDDPIYFLIKVLQKKHKLIKEAEDGAKGPTPTRKSTTELFSHSKKSTPELSRKSMPASAASWAQSPPDGAVTEDKQRDYEKPWLSHSKRLKPKKPALAAAGGDGENVKPVIKCSKVQLSPRSKVTQRSRTQSSEFEEFVKAPSAPRKQWNTDNKVPTADFDELWEITKGGKAYQRVRDEEEREEAEAKKRESGWRSVMLGEGEDMVYSSGGYTGPYRKPMTEEEELAAELSVGRSIRSDPREREEAETESSAVSTSSKRKGPKFASEQHKKDLEKYIKKEKEDAQSQDSGYPGEDDDYDEAIEVLENPEDLKNEGITGVKTSGVRISKTMKTVEAEPQVRVSICARCARVIGGTEMSEPTRQSKFEELSEVGFERNGSAAVRFARQPPSDFADGEDDEDEEFESVSQVSGPRHPVWQAEDSDAETLTPRKGSHMFSPAGIPTKGRHMYGRDPSPPISEASTARSSRRPPGGAHVMAATAPLAKLEQTTYRKQGSSPPPGNYGNRTWTAGERMEGDESEEDTYRPPTADPADQRGHVWQLPEDSDASTTAGWSRPRKNVPKKRDTHPAY</sequence>
<dbReference type="Pfam" id="PF17824">
    <property type="entry name" value="DUF5586"/>
    <property type="match status" value="2"/>
</dbReference>
<feature type="compositionally biased region" description="Low complexity" evidence="1">
    <location>
        <begin position="85"/>
        <end position="98"/>
    </location>
</feature>
<evidence type="ECO:0000313" key="3">
    <source>
        <dbReference type="RefSeq" id="XP_023932870.1"/>
    </source>
</evidence>